<dbReference type="InterPro" id="IPR051091">
    <property type="entry name" value="O-Glucosyltr/Glycosyltrsf_90"/>
</dbReference>
<proteinExistence type="predicted"/>
<evidence type="ECO:0000259" key="1">
    <source>
        <dbReference type="SMART" id="SM00672"/>
    </source>
</evidence>
<dbReference type="SMART" id="SM00672">
    <property type="entry name" value="CAP10"/>
    <property type="match status" value="1"/>
</dbReference>
<dbReference type="PANTHER" id="PTHR12203">
    <property type="entry name" value="KDEL LYS-ASP-GLU-LEU CONTAINING - RELATED"/>
    <property type="match status" value="1"/>
</dbReference>
<dbReference type="PANTHER" id="PTHR12203:SF107">
    <property type="entry name" value="GLYCOSYL TRANSFERASE CAP10 DOMAIN-CONTAINING PROTEIN"/>
    <property type="match status" value="1"/>
</dbReference>
<evidence type="ECO:0000313" key="3">
    <source>
        <dbReference type="Proteomes" id="UP000308768"/>
    </source>
</evidence>
<dbReference type="EMBL" id="NAJN01002309">
    <property type="protein sequence ID" value="TKA54403.1"/>
    <property type="molecule type" value="Genomic_DNA"/>
</dbReference>
<dbReference type="Pfam" id="PF05686">
    <property type="entry name" value="Glyco_transf_90"/>
    <property type="match status" value="1"/>
</dbReference>
<evidence type="ECO:0000313" key="2">
    <source>
        <dbReference type="EMBL" id="TKA54403.1"/>
    </source>
</evidence>
<keyword evidence="3" id="KW-1185">Reference proteome</keyword>
<reference evidence="2 3" key="1">
    <citation type="submission" date="2017-03" db="EMBL/GenBank/DDBJ databases">
        <title>Genomes of endolithic fungi from Antarctica.</title>
        <authorList>
            <person name="Coleine C."/>
            <person name="Masonjones S."/>
            <person name="Stajich J.E."/>
        </authorList>
    </citation>
    <scope>NUCLEOTIDE SEQUENCE [LARGE SCALE GENOMIC DNA]</scope>
    <source>
        <strain evidence="2 3">CCFEE 5187</strain>
    </source>
</reference>
<feature type="domain" description="Glycosyl transferase CAP10" evidence="1">
    <location>
        <begin position="160"/>
        <end position="398"/>
    </location>
</feature>
<dbReference type="InterPro" id="IPR006598">
    <property type="entry name" value="CAP10"/>
</dbReference>
<sequence length="461" mass="52478">MAALPLRKTLLSVTGFAVLCLLLVAIAPTRLSVFPQAPQTETVAWPVAQVQHEQPVLSDSWSFNHTRDARNYGLSASQCDAAFPQLYAEIDRAVAHRRQSPITVSEVETDWRGDGIVRALIHSNQLYVVENRGVSDANHRPRSLAVLHSLHRAITATDEILPDIEFTLTDHDSADIGDVEHTTWAFARLPEQEKLWLMPDFNFWAWPGVGIRSFAELRDKIEEEEVEFVDREMKLVWRGSVDVAAHDVRAALLRQSMGKEWSDVQSLDWSNRTDVDAKLLSMDEHCGYAFVAQTEGNTYSGRLKYLLLCSSLLLTHPLRFVEHFTHLLSPTGPQQNHVQLRRDFADLPSTMNHYLAHPDRAALIADNARRTFRERYLTPAAEACYWRRLVRGWAEVSFTPRVREQVEVADRRTGGTKTVSRRRGVPFESYAIMEAVEWEVPPRPQGKMCEDGRRHGRRADG</sequence>
<gene>
    <name evidence="2" type="ORF">B0A49_12642</name>
</gene>
<dbReference type="Proteomes" id="UP000308768">
    <property type="component" value="Unassembled WGS sequence"/>
</dbReference>
<comment type="caution">
    <text evidence="2">The sequence shown here is derived from an EMBL/GenBank/DDBJ whole genome shotgun (WGS) entry which is preliminary data.</text>
</comment>
<protein>
    <recommendedName>
        <fullName evidence="1">Glycosyl transferase CAP10 domain-containing protein</fullName>
    </recommendedName>
</protein>
<accession>A0A4U0VXU1</accession>
<name>A0A4U0VXU1_9PEZI</name>
<dbReference type="OrthoDB" id="202415at2759"/>
<organism evidence="2 3">
    <name type="scientific">Cryomyces minteri</name>
    <dbReference type="NCBI Taxonomy" id="331657"/>
    <lineage>
        <taxon>Eukaryota</taxon>
        <taxon>Fungi</taxon>
        <taxon>Dikarya</taxon>
        <taxon>Ascomycota</taxon>
        <taxon>Pezizomycotina</taxon>
        <taxon>Dothideomycetes</taxon>
        <taxon>Dothideomycetes incertae sedis</taxon>
        <taxon>Cryomyces</taxon>
    </lineage>
</organism>
<dbReference type="AlphaFoldDB" id="A0A4U0VXU1"/>